<feature type="compositionally biased region" description="Low complexity" evidence="1">
    <location>
        <begin position="217"/>
        <end position="241"/>
    </location>
</feature>
<protein>
    <recommendedName>
        <fullName evidence="5">Extracellular membrane protein CFEM domain-containing protein</fullName>
    </recommendedName>
</protein>
<feature type="compositionally biased region" description="Polar residues" evidence="1">
    <location>
        <begin position="126"/>
        <end position="136"/>
    </location>
</feature>
<feature type="compositionally biased region" description="Polar residues" evidence="1">
    <location>
        <begin position="242"/>
        <end position="259"/>
    </location>
</feature>
<sequence length="286" mass="28754">MFANSRSLIAASGILLLASTASAQSVYTPPDSCLAVIDSSQQCGGQDLANNPTNQQYESFWRCFCQDQSLEATVLDCTQNVDPTETVGQSTLRAVQAANAICAQLANVFGSGSGSGTVTGGSQSSAPITTGPQPTDTDLPGSAQCDQLDTSINNCGVASIPDLTVPAMARCICGTDSGSQFSSLVTQCFSYFAVASPSIISSFATFTEGYCNGFGSATTGRGSSPSTPAPTTGSKTSSGPSQTQAGASSGTQSAPAKTSTPGAASTLQIAFGSALFCLFSVVALVL</sequence>
<organism evidence="3 4">
    <name type="scientific">Orbilia ellipsospora</name>
    <dbReference type="NCBI Taxonomy" id="2528407"/>
    <lineage>
        <taxon>Eukaryota</taxon>
        <taxon>Fungi</taxon>
        <taxon>Dikarya</taxon>
        <taxon>Ascomycota</taxon>
        <taxon>Pezizomycotina</taxon>
        <taxon>Orbiliomycetes</taxon>
        <taxon>Orbiliales</taxon>
        <taxon>Orbiliaceae</taxon>
        <taxon>Orbilia</taxon>
    </lineage>
</organism>
<reference evidence="3 4" key="1">
    <citation type="submission" date="2019-10" db="EMBL/GenBank/DDBJ databases">
        <authorList>
            <person name="Palmer J.M."/>
        </authorList>
    </citation>
    <scope>NUCLEOTIDE SEQUENCE [LARGE SCALE GENOMIC DNA]</scope>
    <source>
        <strain evidence="3 4">TWF694</strain>
    </source>
</reference>
<feature type="signal peptide" evidence="2">
    <location>
        <begin position="1"/>
        <end position="23"/>
    </location>
</feature>
<proteinExistence type="predicted"/>
<evidence type="ECO:0008006" key="5">
    <source>
        <dbReference type="Google" id="ProtNLM"/>
    </source>
</evidence>
<keyword evidence="4" id="KW-1185">Reference proteome</keyword>
<comment type="caution">
    <text evidence="3">The sequence shown here is derived from an EMBL/GenBank/DDBJ whole genome shotgun (WGS) entry which is preliminary data.</text>
</comment>
<evidence type="ECO:0000313" key="3">
    <source>
        <dbReference type="EMBL" id="KAK6540843.1"/>
    </source>
</evidence>
<evidence type="ECO:0000256" key="1">
    <source>
        <dbReference type="SAM" id="MobiDB-lite"/>
    </source>
</evidence>
<dbReference type="Proteomes" id="UP001365542">
    <property type="component" value="Unassembled WGS sequence"/>
</dbReference>
<dbReference type="EMBL" id="JAVHJO010000004">
    <property type="protein sequence ID" value="KAK6540843.1"/>
    <property type="molecule type" value="Genomic_DNA"/>
</dbReference>
<evidence type="ECO:0000256" key="2">
    <source>
        <dbReference type="SAM" id="SignalP"/>
    </source>
</evidence>
<name>A0AAV9XM52_9PEZI</name>
<feature type="region of interest" description="Disordered" evidence="1">
    <location>
        <begin position="116"/>
        <end position="139"/>
    </location>
</feature>
<evidence type="ECO:0000313" key="4">
    <source>
        <dbReference type="Proteomes" id="UP001365542"/>
    </source>
</evidence>
<feature type="region of interest" description="Disordered" evidence="1">
    <location>
        <begin position="217"/>
        <end position="259"/>
    </location>
</feature>
<accession>A0AAV9XM52</accession>
<gene>
    <name evidence="3" type="ORF">TWF694_008227</name>
</gene>
<keyword evidence="2" id="KW-0732">Signal</keyword>
<dbReference type="AlphaFoldDB" id="A0AAV9XM52"/>
<feature type="chain" id="PRO_5043463144" description="Extracellular membrane protein CFEM domain-containing protein" evidence="2">
    <location>
        <begin position="24"/>
        <end position="286"/>
    </location>
</feature>